<name>A0A438H040_VITVI</name>
<sequence>MGKEPEVLADEALTVEGSLSGRPTLTNEAFSSTPFLSPNEALMVREGAFGGSDGSEAVAVDCDPLRLASTEAALVLEGRKELSCGSVDSDDERRNTSCLAKFSQCLGMPKKGFEEEILYLLRWMKGIIDQKGQDKTSRKAKSLSSKSDSLGMGRCLGWSAINSRGAAGSILVFWDKRVFELVGLEIREYSISCRFKYCEDGVVGVYWCVWPGGDFNIVRFLGERSRGGGLTSTMRRFSEVLRGAGVEGQFLCRGVLSLGRDAELRALKVVLKTWNKKVFGLIEARKGEALRQVVYWDEKEKGSVLNLEESEAKKEARESYKKWVLREEISWRQKSRKMWLKEGDSNTRFFHRMANAHKERWRPSIDGLSFEGLDSSEVERLELPFSKEEVFVALSDLGKDKAPGAEDLKDFRPISLVGSLYKLLANVLANRLKKVLCKVITESQNAFLEGRQILITNEVVDSSSRGLRQGDPLSPLFVIVMEVFSCLLRRANSEGYLSGWQVRDRSGDEILISHLLFVDDTLVFCEASQDQMTYLSWLLMWFKACSGLKINLEKSELILVGRVHNIGDLALELGCKVGNLRSRYLGLPLGAPFKFVEALVHKPHLVRWKSVCLEKRKGCLGVRNLSLMNIALLCKWSWWYINEREALWRQVINQKYGEDDGGGIPMREAWMANVWYPKGEGGGWTPLSLRPLMIGS</sequence>
<dbReference type="InterPro" id="IPR043502">
    <property type="entry name" value="DNA/RNA_pol_sf"/>
</dbReference>
<protein>
    <recommendedName>
        <fullName evidence="1">Reverse transcriptase domain-containing protein</fullName>
    </recommendedName>
</protein>
<gene>
    <name evidence="2" type="ORF">CK203_050254</name>
</gene>
<organism evidence="2 3">
    <name type="scientific">Vitis vinifera</name>
    <name type="common">Grape</name>
    <dbReference type="NCBI Taxonomy" id="29760"/>
    <lineage>
        <taxon>Eukaryota</taxon>
        <taxon>Viridiplantae</taxon>
        <taxon>Streptophyta</taxon>
        <taxon>Embryophyta</taxon>
        <taxon>Tracheophyta</taxon>
        <taxon>Spermatophyta</taxon>
        <taxon>Magnoliopsida</taxon>
        <taxon>eudicotyledons</taxon>
        <taxon>Gunneridae</taxon>
        <taxon>Pentapetalae</taxon>
        <taxon>rosids</taxon>
        <taxon>Vitales</taxon>
        <taxon>Vitaceae</taxon>
        <taxon>Viteae</taxon>
        <taxon>Vitis</taxon>
    </lineage>
</organism>
<dbReference type="SUPFAM" id="SSF56672">
    <property type="entry name" value="DNA/RNA polymerases"/>
    <property type="match status" value="1"/>
</dbReference>
<proteinExistence type="predicted"/>
<evidence type="ECO:0000313" key="2">
    <source>
        <dbReference type="EMBL" id="RVW77581.1"/>
    </source>
</evidence>
<dbReference type="CDD" id="cd01650">
    <property type="entry name" value="RT_nLTR_like"/>
    <property type="match status" value="1"/>
</dbReference>
<reference evidence="2 3" key="1">
    <citation type="journal article" date="2018" name="PLoS Genet.">
        <title>Population sequencing reveals clonal diversity and ancestral inbreeding in the grapevine cultivar Chardonnay.</title>
        <authorList>
            <person name="Roach M.J."/>
            <person name="Johnson D.L."/>
            <person name="Bohlmann J."/>
            <person name="van Vuuren H.J."/>
            <person name="Jones S.J."/>
            <person name="Pretorius I.S."/>
            <person name="Schmidt S.A."/>
            <person name="Borneman A.R."/>
        </authorList>
    </citation>
    <scope>NUCLEOTIDE SEQUENCE [LARGE SCALE GENOMIC DNA]</scope>
    <source>
        <strain evidence="3">cv. Chardonnay</strain>
        <tissue evidence="2">Leaf</tissue>
    </source>
</reference>
<evidence type="ECO:0000259" key="1">
    <source>
        <dbReference type="Pfam" id="PF00078"/>
    </source>
</evidence>
<evidence type="ECO:0000313" key="3">
    <source>
        <dbReference type="Proteomes" id="UP000288805"/>
    </source>
</evidence>
<accession>A0A438H040</accession>
<feature type="domain" description="Reverse transcriptase" evidence="1">
    <location>
        <begin position="463"/>
        <end position="588"/>
    </location>
</feature>
<dbReference type="EMBL" id="QGNW01000311">
    <property type="protein sequence ID" value="RVW77581.1"/>
    <property type="molecule type" value="Genomic_DNA"/>
</dbReference>
<comment type="caution">
    <text evidence="2">The sequence shown here is derived from an EMBL/GenBank/DDBJ whole genome shotgun (WGS) entry which is preliminary data.</text>
</comment>
<dbReference type="Pfam" id="PF00078">
    <property type="entry name" value="RVT_1"/>
    <property type="match status" value="1"/>
</dbReference>
<dbReference type="PANTHER" id="PTHR46890">
    <property type="entry name" value="NON-LTR RETROLELEMENT REVERSE TRANSCRIPTASE-LIKE PROTEIN-RELATED"/>
    <property type="match status" value="1"/>
</dbReference>
<dbReference type="InterPro" id="IPR000477">
    <property type="entry name" value="RT_dom"/>
</dbReference>
<dbReference type="PANTHER" id="PTHR46890:SF50">
    <property type="entry name" value="RNA-DIRECTED DNA POLYMERASE, EUKARYOTA, REVERSE TRANSCRIPTASE ZINC-BINDING DOMAIN PROTEIN-RELATED"/>
    <property type="match status" value="1"/>
</dbReference>
<dbReference type="Proteomes" id="UP000288805">
    <property type="component" value="Unassembled WGS sequence"/>
</dbReference>
<dbReference type="AlphaFoldDB" id="A0A438H040"/>
<dbReference type="InterPro" id="IPR052343">
    <property type="entry name" value="Retrotransposon-Effector_Assoc"/>
</dbReference>